<keyword evidence="1" id="KW-1133">Transmembrane helix</keyword>
<feature type="transmembrane region" description="Helical" evidence="1">
    <location>
        <begin position="38"/>
        <end position="56"/>
    </location>
</feature>
<sequence>MKTLKGQFVLSIITAILFVIGSFYYIEITGNSEYLLVRIMYYFAMIFSVFNAGLLTQKFIQTKKDD</sequence>
<comment type="caution">
    <text evidence="2">The sequence shown here is derived from an EMBL/GenBank/DDBJ whole genome shotgun (WGS) entry which is preliminary data.</text>
</comment>
<evidence type="ECO:0000313" key="2">
    <source>
        <dbReference type="EMBL" id="RST76412.1"/>
    </source>
</evidence>
<organism evidence="2 3">
    <name type="scientific">Siminovitchia acidinfaciens</name>
    <dbReference type="NCBI Taxonomy" id="2321395"/>
    <lineage>
        <taxon>Bacteria</taxon>
        <taxon>Bacillati</taxon>
        <taxon>Bacillota</taxon>
        <taxon>Bacilli</taxon>
        <taxon>Bacillales</taxon>
        <taxon>Bacillaceae</taxon>
        <taxon>Siminovitchia</taxon>
    </lineage>
</organism>
<keyword evidence="1" id="KW-0812">Transmembrane</keyword>
<protein>
    <submittedName>
        <fullName evidence="2">Uncharacterized protein</fullName>
    </submittedName>
</protein>
<dbReference type="OrthoDB" id="2455030at2"/>
<reference evidence="2" key="1">
    <citation type="submission" date="2018-12" db="EMBL/GenBank/DDBJ databases">
        <authorList>
            <person name="Sun L."/>
            <person name="Chen Z."/>
        </authorList>
    </citation>
    <scope>NUCLEOTIDE SEQUENCE [LARGE SCALE GENOMIC DNA]</scope>
    <source>
        <strain evidence="2">3-2-2</strain>
    </source>
</reference>
<gene>
    <name evidence="2" type="ORF">D4T97_006500</name>
</gene>
<dbReference type="RefSeq" id="WP_126048884.1">
    <property type="nucleotide sequence ID" value="NZ_QYTV02000002.1"/>
</dbReference>
<keyword evidence="3" id="KW-1185">Reference proteome</keyword>
<proteinExistence type="predicted"/>
<accession>A0A429Y4Q5</accession>
<feature type="transmembrane region" description="Helical" evidence="1">
    <location>
        <begin position="7"/>
        <end position="26"/>
    </location>
</feature>
<name>A0A429Y4Q5_9BACI</name>
<evidence type="ECO:0000313" key="3">
    <source>
        <dbReference type="Proteomes" id="UP000287156"/>
    </source>
</evidence>
<dbReference type="EMBL" id="QYTV02000002">
    <property type="protein sequence ID" value="RST76412.1"/>
    <property type="molecule type" value="Genomic_DNA"/>
</dbReference>
<dbReference type="Proteomes" id="UP000287156">
    <property type="component" value="Unassembled WGS sequence"/>
</dbReference>
<evidence type="ECO:0000256" key="1">
    <source>
        <dbReference type="SAM" id="Phobius"/>
    </source>
</evidence>
<dbReference type="AlphaFoldDB" id="A0A429Y4Q5"/>
<keyword evidence="1" id="KW-0472">Membrane</keyword>